<dbReference type="EMBL" id="JAVREX010000001">
    <property type="protein sequence ID" value="MDT0426336.1"/>
    <property type="molecule type" value="Genomic_DNA"/>
</dbReference>
<protein>
    <submittedName>
        <fullName evidence="7">TauD/TfdA family dioxygenase</fullName>
        <ecNumber evidence="7">1.14.11.-</ecNumber>
    </submittedName>
</protein>
<dbReference type="Proteomes" id="UP001183777">
    <property type="component" value="Unassembled WGS sequence"/>
</dbReference>
<dbReference type="Pfam" id="PF02668">
    <property type="entry name" value="TauD"/>
    <property type="match status" value="1"/>
</dbReference>
<keyword evidence="2" id="KW-0479">Metal-binding</keyword>
<evidence type="ECO:0000256" key="1">
    <source>
        <dbReference type="ARBA" id="ARBA00005896"/>
    </source>
</evidence>
<evidence type="ECO:0000256" key="5">
    <source>
        <dbReference type="ARBA" id="ARBA00023004"/>
    </source>
</evidence>
<evidence type="ECO:0000313" key="8">
    <source>
        <dbReference type="Proteomes" id="UP001183777"/>
    </source>
</evidence>
<evidence type="ECO:0000256" key="2">
    <source>
        <dbReference type="ARBA" id="ARBA00022723"/>
    </source>
</evidence>
<evidence type="ECO:0000256" key="4">
    <source>
        <dbReference type="ARBA" id="ARBA00023002"/>
    </source>
</evidence>
<dbReference type="PANTHER" id="PTHR30468:SF1">
    <property type="entry name" value="ALPHA-KETOGLUTARATE-DEPENDENT SULFONATE DIOXYGENASE"/>
    <property type="match status" value="1"/>
</dbReference>
<dbReference type="PANTHER" id="PTHR30468">
    <property type="entry name" value="ALPHA-KETOGLUTARATE-DEPENDENT SULFONATE DIOXYGENASE"/>
    <property type="match status" value="1"/>
</dbReference>
<dbReference type="SUPFAM" id="SSF51197">
    <property type="entry name" value="Clavaminate synthase-like"/>
    <property type="match status" value="1"/>
</dbReference>
<accession>A0ABU2RCM9</accession>
<keyword evidence="8" id="KW-1185">Reference proteome</keyword>
<comment type="caution">
    <text evidence="7">The sequence shown here is derived from an EMBL/GenBank/DDBJ whole genome shotgun (WGS) entry which is preliminary data.</text>
</comment>
<name>A0ABU2RCM9_9ACTN</name>
<reference evidence="8" key="1">
    <citation type="submission" date="2023-07" db="EMBL/GenBank/DDBJ databases">
        <title>30 novel species of actinomycetes from the DSMZ collection.</title>
        <authorList>
            <person name="Nouioui I."/>
        </authorList>
    </citation>
    <scope>NUCLEOTIDE SEQUENCE [LARGE SCALE GENOMIC DNA]</scope>
    <source>
        <strain evidence="8">DSM 41770</strain>
    </source>
</reference>
<dbReference type="RefSeq" id="WP_200695949.1">
    <property type="nucleotide sequence ID" value="NZ_JAVREX010000001.1"/>
</dbReference>
<proteinExistence type="inferred from homology"/>
<gene>
    <name evidence="7" type="ORF">RM649_01540</name>
</gene>
<dbReference type="InterPro" id="IPR051323">
    <property type="entry name" value="AtsK-like"/>
</dbReference>
<evidence type="ECO:0000313" key="7">
    <source>
        <dbReference type="EMBL" id="MDT0426336.1"/>
    </source>
</evidence>
<keyword evidence="5" id="KW-0408">Iron</keyword>
<comment type="similarity">
    <text evidence="1">Belongs to the TfdA dioxygenase family.</text>
</comment>
<dbReference type="Gene3D" id="3.60.130.10">
    <property type="entry name" value="Clavaminate synthase-like"/>
    <property type="match status" value="1"/>
</dbReference>
<sequence>MTVTEIETEIRINDLTPFIGAEMTGVTYEDLQDPVLWDKVSTLLHERELVVIRSLDITSEQQIELASRIGRPKPFLMAKYRHPEHAEIMISSNAKKNDMAIGVARVGNFWHQDSSYQKDAPPYTMLHGIDVPGTSGHTLYANAADVYDRLPEEWKERIEGRTAVHTVAKRQRISAEHAGLSIAEFKALVEEQYPPVQHPLVKTDPTTGRRYVYGAPEYMERVIGFDANENEEFFALLDRLIQDPEHVYTHRWTPRDLVVWKCELTYHAATAVEPGVDRTVHRVSIEARDPWAA</sequence>
<dbReference type="InterPro" id="IPR042098">
    <property type="entry name" value="TauD-like_sf"/>
</dbReference>
<organism evidence="7 8">
    <name type="scientific">Streptomyces salyersiae</name>
    <dbReference type="NCBI Taxonomy" id="3075530"/>
    <lineage>
        <taxon>Bacteria</taxon>
        <taxon>Bacillati</taxon>
        <taxon>Actinomycetota</taxon>
        <taxon>Actinomycetes</taxon>
        <taxon>Kitasatosporales</taxon>
        <taxon>Streptomycetaceae</taxon>
        <taxon>Streptomyces</taxon>
    </lineage>
</organism>
<keyword evidence="3 7" id="KW-0223">Dioxygenase</keyword>
<evidence type="ECO:0000259" key="6">
    <source>
        <dbReference type="Pfam" id="PF02668"/>
    </source>
</evidence>
<evidence type="ECO:0000256" key="3">
    <source>
        <dbReference type="ARBA" id="ARBA00022964"/>
    </source>
</evidence>
<dbReference type="InterPro" id="IPR003819">
    <property type="entry name" value="TauD/TfdA-like"/>
</dbReference>
<dbReference type="GO" id="GO:0051213">
    <property type="term" value="F:dioxygenase activity"/>
    <property type="evidence" value="ECO:0007669"/>
    <property type="project" value="UniProtKB-KW"/>
</dbReference>
<dbReference type="EC" id="1.14.11.-" evidence="7"/>
<keyword evidence="4 7" id="KW-0560">Oxidoreductase</keyword>
<feature type="domain" description="TauD/TfdA-like" evidence="6">
    <location>
        <begin position="12"/>
        <end position="283"/>
    </location>
</feature>